<comment type="pathway">
    <text evidence="3">Protein modification; protein ubiquitination.</text>
</comment>
<dbReference type="InterPro" id="IPR045103">
    <property type="entry name" value="RNF5/RNF185-like"/>
</dbReference>
<keyword evidence="5" id="KW-0808">Transferase</keyword>
<dbReference type="GO" id="GO:0005783">
    <property type="term" value="C:endoplasmic reticulum"/>
    <property type="evidence" value="ECO:0007669"/>
    <property type="project" value="InterPro"/>
</dbReference>
<evidence type="ECO:0000256" key="8">
    <source>
        <dbReference type="ARBA" id="ARBA00022786"/>
    </source>
</evidence>
<keyword evidence="9" id="KW-0862">Zinc</keyword>
<dbReference type="Pfam" id="PF00097">
    <property type="entry name" value="zf-C3HC4"/>
    <property type="match status" value="1"/>
</dbReference>
<dbReference type="GeneID" id="115621524"/>
<dbReference type="GO" id="GO:0006511">
    <property type="term" value="P:ubiquitin-dependent protein catabolic process"/>
    <property type="evidence" value="ECO:0007669"/>
    <property type="project" value="InterPro"/>
</dbReference>
<keyword evidence="15" id="KW-1185">Reference proteome</keyword>
<dbReference type="UniPathway" id="UPA00143"/>
<dbReference type="Gene3D" id="3.30.40.10">
    <property type="entry name" value="Zinc/RING finger domain, C3HC4 (zinc finger)"/>
    <property type="match status" value="1"/>
</dbReference>
<keyword evidence="7 11" id="KW-0863">Zinc-finger</keyword>
<keyword evidence="8" id="KW-0833">Ubl conjugation pathway</keyword>
<organism evidence="15 16">
    <name type="scientific">Drosophila lebanonensis</name>
    <name type="common">Fruit fly</name>
    <name type="synonym">Scaptodrosophila lebanonensis</name>
    <dbReference type="NCBI Taxonomy" id="7225"/>
    <lineage>
        <taxon>Eukaryota</taxon>
        <taxon>Metazoa</taxon>
        <taxon>Ecdysozoa</taxon>
        <taxon>Arthropoda</taxon>
        <taxon>Hexapoda</taxon>
        <taxon>Insecta</taxon>
        <taxon>Pterygota</taxon>
        <taxon>Neoptera</taxon>
        <taxon>Endopterygota</taxon>
        <taxon>Diptera</taxon>
        <taxon>Brachycera</taxon>
        <taxon>Muscomorpha</taxon>
        <taxon>Ephydroidea</taxon>
        <taxon>Drosophilidae</taxon>
        <taxon>Scaptodrosophila</taxon>
    </lineage>
</organism>
<evidence type="ECO:0000256" key="12">
    <source>
        <dbReference type="SAM" id="MobiDB-lite"/>
    </source>
</evidence>
<dbReference type="InterPro" id="IPR013083">
    <property type="entry name" value="Znf_RING/FYVE/PHD"/>
</dbReference>
<dbReference type="OrthoDB" id="302966at2759"/>
<feature type="region of interest" description="Disordered" evidence="12">
    <location>
        <begin position="19"/>
        <end position="82"/>
    </location>
</feature>
<feature type="transmembrane region" description="Helical" evidence="13">
    <location>
        <begin position="222"/>
        <end position="241"/>
    </location>
</feature>
<gene>
    <name evidence="16" type="primary">LOC115621524</name>
</gene>
<evidence type="ECO:0000313" key="16">
    <source>
        <dbReference type="RefSeq" id="XP_030371050.1"/>
    </source>
</evidence>
<dbReference type="InterPro" id="IPR001841">
    <property type="entry name" value="Znf_RING"/>
</dbReference>
<evidence type="ECO:0000256" key="5">
    <source>
        <dbReference type="ARBA" id="ARBA00022679"/>
    </source>
</evidence>
<keyword evidence="6" id="KW-0479">Metal-binding</keyword>
<dbReference type="GO" id="GO:0061630">
    <property type="term" value="F:ubiquitin protein ligase activity"/>
    <property type="evidence" value="ECO:0007669"/>
    <property type="project" value="UniProtKB-EC"/>
</dbReference>
<dbReference type="GO" id="GO:0008270">
    <property type="term" value="F:zinc ion binding"/>
    <property type="evidence" value="ECO:0007669"/>
    <property type="project" value="UniProtKB-KW"/>
</dbReference>
<evidence type="ECO:0000256" key="2">
    <source>
        <dbReference type="ARBA" id="ARBA00004308"/>
    </source>
</evidence>
<comment type="subcellular location">
    <subcellularLocation>
        <location evidence="2">Endomembrane system</location>
    </subcellularLocation>
</comment>
<dbReference type="InterPro" id="IPR017907">
    <property type="entry name" value="Znf_RING_CS"/>
</dbReference>
<dbReference type="GO" id="GO:0060255">
    <property type="term" value="P:regulation of macromolecule metabolic process"/>
    <property type="evidence" value="ECO:0007669"/>
    <property type="project" value="UniProtKB-ARBA"/>
</dbReference>
<dbReference type="GO" id="GO:0005634">
    <property type="term" value="C:nucleus"/>
    <property type="evidence" value="ECO:0007669"/>
    <property type="project" value="UniProtKB-ARBA"/>
</dbReference>
<dbReference type="PROSITE" id="PS00518">
    <property type="entry name" value="ZF_RING_1"/>
    <property type="match status" value="1"/>
</dbReference>
<protein>
    <recommendedName>
        <fullName evidence="4">RING-type E3 ubiquitin transferase</fullName>
        <ecNumber evidence="4">2.3.2.27</ecNumber>
    </recommendedName>
</protein>
<dbReference type="PANTHER" id="PTHR12313">
    <property type="entry name" value="E3 UBIQUITIN-PROTEIN LIGASE RNF5-RELATED"/>
    <property type="match status" value="1"/>
</dbReference>
<evidence type="ECO:0000256" key="9">
    <source>
        <dbReference type="ARBA" id="ARBA00022833"/>
    </source>
</evidence>
<comment type="catalytic activity">
    <reaction evidence="1">
        <text>S-ubiquitinyl-[E2 ubiquitin-conjugating enzyme]-L-cysteine + [acceptor protein]-L-lysine = [E2 ubiquitin-conjugating enzyme]-L-cysteine + N(6)-ubiquitinyl-[acceptor protein]-L-lysine.</text>
        <dbReference type="EC" id="2.3.2.27"/>
    </reaction>
</comment>
<keyword evidence="13" id="KW-0812">Transmembrane</keyword>
<evidence type="ECO:0000313" key="15">
    <source>
        <dbReference type="Proteomes" id="UP000504634"/>
    </source>
</evidence>
<dbReference type="PROSITE" id="PS50089">
    <property type="entry name" value="ZF_RING_2"/>
    <property type="match status" value="1"/>
</dbReference>
<proteinExistence type="predicted"/>
<sequence length="244" mass="27996">MDLDNGIQVLRVESLRDFYPDGLPEFDDNADDNNKENQPEPEPEPKPAVTNLVVEDQRPGEALPPADDGNNHLSSTALPTPRAIRRQRHAHRILSPYKCNVCHKYVRGGVITICGHMFCWVCLWPTLHGRNHPKCPRCQRRLILHEDIMPFHGEGPTAGADDANIVAQPGNVPRPSGLYLSEPNYPYWFTVNDTQIGLDRRLEEMLLRLQQGFPRMWRVMQWLNSFQLICVALMFVLWAIVSWK</sequence>
<dbReference type="SUPFAM" id="SSF57850">
    <property type="entry name" value="RING/U-box"/>
    <property type="match status" value="1"/>
</dbReference>
<keyword evidence="10 13" id="KW-0472">Membrane</keyword>
<evidence type="ECO:0000256" key="7">
    <source>
        <dbReference type="ARBA" id="ARBA00022771"/>
    </source>
</evidence>
<reference evidence="16" key="1">
    <citation type="submission" date="2025-08" db="UniProtKB">
        <authorList>
            <consortium name="RefSeq"/>
        </authorList>
    </citation>
    <scope>IDENTIFICATION</scope>
    <source>
        <strain evidence="16">11010-0011.00</strain>
        <tissue evidence="16">Whole body</tissue>
    </source>
</reference>
<dbReference type="EC" id="2.3.2.27" evidence="4"/>
<accession>A0A6J2T6Y4</accession>
<name>A0A6J2T6Y4_DROLE</name>
<feature type="domain" description="RING-type" evidence="14">
    <location>
        <begin position="99"/>
        <end position="139"/>
    </location>
</feature>
<dbReference type="AlphaFoldDB" id="A0A6J2T6Y4"/>
<dbReference type="Proteomes" id="UP000504634">
    <property type="component" value="Unplaced"/>
</dbReference>
<dbReference type="GO" id="GO:0016567">
    <property type="term" value="P:protein ubiquitination"/>
    <property type="evidence" value="ECO:0007669"/>
    <property type="project" value="UniProtKB-UniPathway"/>
</dbReference>
<evidence type="ECO:0000256" key="13">
    <source>
        <dbReference type="SAM" id="Phobius"/>
    </source>
</evidence>
<evidence type="ECO:0000256" key="11">
    <source>
        <dbReference type="PROSITE-ProRule" id="PRU00175"/>
    </source>
</evidence>
<evidence type="ECO:0000256" key="3">
    <source>
        <dbReference type="ARBA" id="ARBA00004906"/>
    </source>
</evidence>
<evidence type="ECO:0000256" key="6">
    <source>
        <dbReference type="ARBA" id="ARBA00022723"/>
    </source>
</evidence>
<dbReference type="SMART" id="SM00184">
    <property type="entry name" value="RING"/>
    <property type="match status" value="1"/>
</dbReference>
<dbReference type="RefSeq" id="XP_030371050.1">
    <property type="nucleotide sequence ID" value="XM_030515190.1"/>
</dbReference>
<keyword evidence="13" id="KW-1133">Transmembrane helix</keyword>
<dbReference type="InterPro" id="IPR018957">
    <property type="entry name" value="Znf_C3HC4_RING-type"/>
</dbReference>
<evidence type="ECO:0000256" key="10">
    <source>
        <dbReference type="ARBA" id="ARBA00023136"/>
    </source>
</evidence>
<evidence type="ECO:0000259" key="14">
    <source>
        <dbReference type="PROSITE" id="PS50089"/>
    </source>
</evidence>
<evidence type="ECO:0000256" key="4">
    <source>
        <dbReference type="ARBA" id="ARBA00012483"/>
    </source>
</evidence>
<evidence type="ECO:0000256" key="1">
    <source>
        <dbReference type="ARBA" id="ARBA00000900"/>
    </source>
</evidence>